<dbReference type="PANTHER" id="PTHR40661">
    <property type="match status" value="1"/>
</dbReference>
<evidence type="ECO:0000259" key="4">
    <source>
        <dbReference type="PROSITE" id="PS50943"/>
    </source>
</evidence>
<reference evidence="5" key="1">
    <citation type="submission" date="2019-11" db="EMBL/GenBank/DDBJ databases">
        <authorList>
            <person name="Feng L."/>
        </authorList>
    </citation>
    <scope>NUCLEOTIDE SEQUENCE</scope>
    <source>
        <strain evidence="5">ChathewayiLFYP18</strain>
    </source>
</reference>
<dbReference type="InterPro" id="IPR010982">
    <property type="entry name" value="Lambda_DNA-bd_dom_sf"/>
</dbReference>
<dbReference type="CDD" id="cd00093">
    <property type="entry name" value="HTH_XRE"/>
    <property type="match status" value="1"/>
</dbReference>
<gene>
    <name evidence="5" type="primary">xre_3</name>
    <name evidence="5" type="ORF">CHLFYP18_03517</name>
</gene>
<dbReference type="EMBL" id="CACRUH010000080">
    <property type="protein sequence ID" value="VYU82652.1"/>
    <property type="molecule type" value="Genomic_DNA"/>
</dbReference>
<dbReference type="PROSITE" id="PS50943">
    <property type="entry name" value="HTH_CROC1"/>
    <property type="match status" value="1"/>
</dbReference>
<dbReference type="InterPro" id="IPR001387">
    <property type="entry name" value="Cro/C1-type_HTH"/>
</dbReference>
<keyword evidence="2" id="KW-0238">DNA-binding</keyword>
<dbReference type="SUPFAM" id="SSF47413">
    <property type="entry name" value="lambda repressor-like DNA-binding domains"/>
    <property type="match status" value="1"/>
</dbReference>
<dbReference type="AlphaFoldDB" id="A0A6N3I0F5"/>
<proteinExistence type="predicted"/>
<organism evidence="5">
    <name type="scientific">Hungatella hathewayi</name>
    <dbReference type="NCBI Taxonomy" id="154046"/>
    <lineage>
        <taxon>Bacteria</taxon>
        <taxon>Bacillati</taxon>
        <taxon>Bacillota</taxon>
        <taxon>Clostridia</taxon>
        <taxon>Lachnospirales</taxon>
        <taxon>Lachnospiraceae</taxon>
        <taxon>Hungatella</taxon>
    </lineage>
</organism>
<protein>
    <submittedName>
        <fullName evidence="5">HTH-type transcriptional regulator Xre</fullName>
    </submittedName>
</protein>
<dbReference type="RefSeq" id="WP_156834146.1">
    <property type="nucleotide sequence ID" value="NZ_CACRUH010000080.1"/>
</dbReference>
<sequence length="110" mass="12299">MYDIFVQLLEQSGKKASDVSKATGIPSSTFSDWKKGKSSPKTEKLQKIADYFGVSVKYLMTGKEEPEEKKNPFSDLKGIYLSYAKEAQDSGIDPDDIKLALETIKRLRGD</sequence>
<dbReference type="GO" id="GO:0003677">
    <property type="term" value="F:DNA binding"/>
    <property type="evidence" value="ECO:0007669"/>
    <property type="project" value="UniProtKB-KW"/>
</dbReference>
<keyword evidence="3" id="KW-0804">Transcription</keyword>
<keyword evidence="1" id="KW-0805">Transcription regulation</keyword>
<dbReference type="Gene3D" id="1.10.260.40">
    <property type="entry name" value="lambda repressor-like DNA-binding domains"/>
    <property type="match status" value="1"/>
</dbReference>
<evidence type="ECO:0000256" key="2">
    <source>
        <dbReference type="ARBA" id="ARBA00023125"/>
    </source>
</evidence>
<evidence type="ECO:0000256" key="3">
    <source>
        <dbReference type="ARBA" id="ARBA00023163"/>
    </source>
</evidence>
<evidence type="ECO:0000313" key="5">
    <source>
        <dbReference type="EMBL" id="VYU82652.1"/>
    </source>
</evidence>
<accession>A0A6N3I0F5</accession>
<name>A0A6N3I0F5_9FIRM</name>
<dbReference type="SMART" id="SM00530">
    <property type="entry name" value="HTH_XRE"/>
    <property type="match status" value="1"/>
</dbReference>
<dbReference type="Pfam" id="PF01381">
    <property type="entry name" value="HTH_3"/>
    <property type="match status" value="1"/>
</dbReference>
<dbReference type="PANTHER" id="PTHR40661:SF3">
    <property type="entry name" value="FELS-1 PROPHAGE TRANSCRIPTIONAL REGULATOR"/>
    <property type="match status" value="1"/>
</dbReference>
<evidence type="ECO:0000256" key="1">
    <source>
        <dbReference type="ARBA" id="ARBA00023015"/>
    </source>
</evidence>
<feature type="domain" description="HTH cro/C1-type" evidence="4">
    <location>
        <begin position="7"/>
        <end position="59"/>
    </location>
</feature>